<evidence type="ECO:0000313" key="1">
    <source>
        <dbReference type="EMBL" id="KAK3070316.1"/>
    </source>
</evidence>
<organism evidence="1 2">
    <name type="scientific">Coniosporium uncinatum</name>
    <dbReference type="NCBI Taxonomy" id="93489"/>
    <lineage>
        <taxon>Eukaryota</taxon>
        <taxon>Fungi</taxon>
        <taxon>Dikarya</taxon>
        <taxon>Ascomycota</taxon>
        <taxon>Pezizomycotina</taxon>
        <taxon>Dothideomycetes</taxon>
        <taxon>Dothideomycetes incertae sedis</taxon>
        <taxon>Coniosporium</taxon>
    </lineage>
</organism>
<reference evidence="1" key="1">
    <citation type="submission" date="2024-09" db="EMBL/GenBank/DDBJ databases">
        <title>Black Yeasts Isolated from many extreme environments.</title>
        <authorList>
            <person name="Coleine C."/>
            <person name="Stajich J.E."/>
            <person name="Selbmann L."/>
        </authorList>
    </citation>
    <scope>NUCLEOTIDE SEQUENCE</scope>
    <source>
        <strain evidence="1">CCFEE 5737</strain>
    </source>
</reference>
<accession>A0ACC3DG94</accession>
<name>A0ACC3DG94_9PEZI</name>
<protein>
    <submittedName>
        <fullName evidence="1">Uncharacterized protein</fullName>
    </submittedName>
</protein>
<evidence type="ECO:0000313" key="2">
    <source>
        <dbReference type="Proteomes" id="UP001186974"/>
    </source>
</evidence>
<comment type="caution">
    <text evidence="1">The sequence shown here is derived from an EMBL/GenBank/DDBJ whole genome shotgun (WGS) entry which is preliminary data.</text>
</comment>
<keyword evidence="2" id="KW-1185">Reference proteome</keyword>
<dbReference type="EMBL" id="JAWDJW010004982">
    <property type="protein sequence ID" value="KAK3070316.1"/>
    <property type="molecule type" value="Genomic_DNA"/>
</dbReference>
<dbReference type="Proteomes" id="UP001186974">
    <property type="component" value="Unassembled WGS sequence"/>
</dbReference>
<sequence>LRTRMSMSLVFDSVWRWRDELGGRMRTLDNAVKNPTSPEATTSKTFSPSVENTPSSRHASLVNANMLPLTPGQNPMSSAIDNGMAMDMGFGSFTGSGFGSGLTLAMANGNALYADSSDFFDPLGFVLDGITDYGGGFGATSSLLGPDGPAF</sequence>
<gene>
    <name evidence="1" type="ORF">LTS18_015135</name>
</gene>
<feature type="non-terminal residue" evidence="1">
    <location>
        <position position="1"/>
    </location>
</feature>
<proteinExistence type="predicted"/>